<organism evidence="3 4">
    <name type="scientific">Rhynocoris fuscipes</name>
    <dbReference type="NCBI Taxonomy" id="488301"/>
    <lineage>
        <taxon>Eukaryota</taxon>
        <taxon>Metazoa</taxon>
        <taxon>Ecdysozoa</taxon>
        <taxon>Arthropoda</taxon>
        <taxon>Hexapoda</taxon>
        <taxon>Insecta</taxon>
        <taxon>Pterygota</taxon>
        <taxon>Neoptera</taxon>
        <taxon>Paraneoptera</taxon>
        <taxon>Hemiptera</taxon>
        <taxon>Heteroptera</taxon>
        <taxon>Panheteroptera</taxon>
        <taxon>Cimicomorpha</taxon>
        <taxon>Reduviidae</taxon>
        <taxon>Harpactorinae</taxon>
        <taxon>Harpactorini</taxon>
        <taxon>Rhynocoris</taxon>
    </lineage>
</organism>
<proteinExistence type="predicted"/>
<keyword evidence="2" id="KW-1133">Transmembrane helix</keyword>
<evidence type="ECO:0000313" key="3">
    <source>
        <dbReference type="EMBL" id="KAK9509265.1"/>
    </source>
</evidence>
<evidence type="ECO:0000256" key="1">
    <source>
        <dbReference type="SAM" id="MobiDB-lite"/>
    </source>
</evidence>
<reference evidence="3 4" key="1">
    <citation type="submission" date="2022-12" db="EMBL/GenBank/DDBJ databases">
        <title>Chromosome-level genome assembly of true bugs.</title>
        <authorList>
            <person name="Ma L."/>
            <person name="Li H."/>
        </authorList>
    </citation>
    <scope>NUCLEOTIDE SEQUENCE [LARGE SCALE GENOMIC DNA]</scope>
    <source>
        <strain evidence="3">Lab_2022b</strain>
    </source>
</reference>
<protein>
    <submittedName>
        <fullName evidence="3">Uncharacterized protein</fullName>
    </submittedName>
</protein>
<dbReference type="Proteomes" id="UP001461498">
    <property type="component" value="Unassembled WGS sequence"/>
</dbReference>
<feature type="region of interest" description="Disordered" evidence="1">
    <location>
        <begin position="69"/>
        <end position="191"/>
    </location>
</feature>
<keyword evidence="2" id="KW-0812">Transmembrane</keyword>
<feature type="compositionally biased region" description="Polar residues" evidence="1">
    <location>
        <begin position="77"/>
        <end position="87"/>
    </location>
</feature>
<feature type="transmembrane region" description="Helical" evidence="2">
    <location>
        <begin position="367"/>
        <end position="385"/>
    </location>
</feature>
<feature type="compositionally biased region" description="Polar residues" evidence="1">
    <location>
        <begin position="182"/>
        <end position="191"/>
    </location>
</feature>
<comment type="caution">
    <text evidence="3">The sequence shown here is derived from an EMBL/GenBank/DDBJ whole genome shotgun (WGS) entry which is preliminary data.</text>
</comment>
<sequence length="390" mass="44743">MKESERPRNYESQSKRNVEINEELLRYLKLHESSTINLDEESTDSHSNVPCSSNQDRTATKYMNFPESPIDLESVDSHSNVPGSSSRDSIKPKKKCRKSLPPTRQSLRIREREEQLKTGGTSGRGEPITSQEYQDKFQLTDKVKSKRLSKQSVEYPSTSHRRDDFLRASHDSNSGAKLPPTKRTSYIKSPQSMEYPNVSYVRDDQMRSSYVSNSGAKSPSPQRTQVIYPSTSYLRDDDLRPNYCRSANLLSIQRGDMDMASDYREIPRPPHLTKEQLNIEKSRKEEYTRDLLGMKDGKTISCNPQICSSCGYWFLSMNTQVRPLQRLNESASIRGKRNLFATFLIVVLASWIGYHNDECCKIAISKIVFFGVVIVLVINALDIIFRKIER</sequence>
<name>A0AAW1DLU4_9HEMI</name>
<keyword evidence="2" id="KW-0472">Membrane</keyword>
<dbReference type="EMBL" id="JAPXFL010000003">
    <property type="protein sequence ID" value="KAK9509265.1"/>
    <property type="molecule type" value="Genomic_DNA"/>
</dbReference>
<feature type="compositionally biased region" description="Basic and acidic residues" evidence="1">
    <location>
        <begin position="160"/>
        <end position="170"/>
    </location>
</feature>
<feature type="compositionally biased region" description="Basic and acidic residues" evidence="1">
    <location>
        <begin position="133"/>
        <end position="143"/>
    </location>
</feature>
<evidence type="ECO:0000256" key="2">
    <source>
        <dbReference type="SAM" id="Phobius"/>
    </source>
</evidence>
<gene>
    <name evidence="3" type="ORF">O3M35_006617</name>
</gene>
<dbReference type="AlphaFoldDB" id="A0AAW1DLU4"/>
<keyword evidence="4" id="KW-1185">Reference proteome</keyword>
<evidence type="ECO:0000313" key="4">
    <source>
        <dbReference type="Proteomes" id="UP001461498"/>
    </source>
</evidence>
<feature type="transmembrane region" description="Helical" evidence="2">
    <location>
        <begin position="338"/>
        <end position="355"/>
    </location>
</feature>
<accession>A0AAW1DLU4</accession>